<keyword evidence="2 10" id="KW-0812">Transmembrane</keyword>
<dbReference type="PANTHER" id="PTHR24028:SF146">
    <property type="entry name" value="CADHERIN 96CB, ISOFORM D-RELATED"/>
    <property type="match status" value="1"/>
</dbReference>
<feature type="domain" description="Cadherin" evidence="11">
    <location>
        <begin position="26"/>
        <end position="57"/>
    </location>
</feature>
<reference evidence="14" key="1">
    <citation type="submission" date="2016-06" db="UniProtKB">
        <authorList>
            <consortium name="WormBaseParasite"/>
        </authorList>
    </citation>
    <scope>IDENTIFICATION</scope>
</reference>
<accession>A0A183AA82</accession>
<dbReference type="SUPFAM" id="SSF49313">
    <property type="entry name" value="Cadherin-like"/>
    <property type="match status" value="1"/>
</dbReference>
<proteinExistence type="predicted"/>
<dbReference type="EMBL" id="UZAN01040761">
    <property type="protein sequence ID" value="VDP70855.1"/>
    <property type="molecule type" value="Genomic_DNA"/>
</dbReference>
<evidence type="ECO:0000256" key="5">
    <source>
        <dbReference type="ARBA" id="ARBA00022989"/>
    </source>
</evidence>
<dbReference type="Proteomes" id="UP000272942">
    <property type="component" value="Unassembled WGS sequence"/>
</dbReference>
<dbReference type="Pfam" id="PF00028">
    <property type="entry name" value="Cadherin"/>
    <property type="match status" value="1"/>
</dbReference>
<evidence type="ECO:0000256" key="1">
    <source>
        <dbReference type="ARBA" id="ARBA00004167"/>
    </source>
</evidence>
<dbReference type="InterPro" id="IPR015919">
    <property type="entry name" value="Cadherin-like_sf"/>
</dbReference>
<keyword evidence="13" id="KW-1185">Reference proteome</keyword>
<dbReference type="Gene3D" id="2.60.40.60">
    <property type="entry name" value="Cadherins"/>
    <property type="match status" value="2"/>
</dbReference>
<dbReference type="PROSITE" id="PS50268">
    <property type="entry name" value="CADHERIN_2"/>
    <property type="match status" value="2"/>
</dbReference>
<dbReference type="AlphaFoldDB" id="A0A183AA82"/>
<dbReference type="PANTHER" id="PTHR24028">
    <property type="entry name" value="CADHERIN-87A"/>
    <property type="match status" value="1"/>
</dbReference>
<dbReference type="GO" id="GO:0005886">
    <property type="term" value="C:plasma membrane"/>
    <property type="evidence" value="ECO:0007669"/>
    <property type="project" value="InterPro"/>
</dbReference>
<keyword evidence="4 8" id="KW-0106">Calcium</keyword>
<evidence type="ECO:0000256" key="6">
    <source>
        <dbReference type="ARBA" id="ARBA00023136"/>
    </source>
</evidence>
<keyword evidence="3" id="KW-0677">Repeat</keyword>
<comment type="subcellular location">
    <subcellularLocation>
        <location evidence="1">Membrane</location>
        <topology evidence="1">Single-pass membrane protein</topology>
    </subcellularLocation>
</comment>
<evidence type="ECO:0000256" key="2">
    <source>
        <dbReference type="ARBA" id="ARBA00022692"/>
    </source>
</evidence>
<evidence type="ECO:0000313" key="12">
    <source>
        <dbReference type="EMBL" id="VDP70855.1"/>
    </source>
</evidence>
<keyword evidence="5 10" id="KW-1133">Transmembrane helix</keyword>
<dbReference type="OrthoDB" id="6252479at2759"/>
<dbReference type="GO" id="GO:0005509">
    <property type="term" value="F:calcium ion binding"/>
    <property type="evidence" value="ECO:0007669"/>
    <property type="project" value="UniProtKB-UniRule"/>
</dbReference>
<dbReference type="InterPro" id="IPR020894">
    <property type="entry name" value="Cadherin_CS"/>
</dbReference>
<protein>
    <submittedName>
        <fullName evidence="14">CA domain-containing protein</fullName>
    </submittedName>
</protein>
<evidence type="ECO:0000313" key="13">
    <source>
        <dbReference type="Proteomes" id="UP000272942"/>
    </source>
</evidence>
<gene>
    <name evidence="12" type="ORF">ECPE_LOCUS3867</name>
</gene>
<sequence>MVRDLTISDMSAQWFPGDTMYKIIKTIFAFDRGTPKQSSFCTVTVRVVDVNDNTPQFVYPTQKNHTIYASAYTPPGIPLVKLTAVDPDQGDNARLSFHLDGDPAHARIFHLDEKSGELSLLGVSDPAESVGLYQLKLRVTDSGTPPLSGHANINIVLNKNAHAFSKYSFNPQMLDKTADGAFMEGDLSETGQVVQANRSGAADLLLHGDGIGTRGRGQTGYYHPQSLDASPGSDGADNWNNGAGHALSYFSSERALIIIICLIAISAVIAFLFLVAIVIVRRKAVALNAPSRLETACPVPRIVNACAPSPWFGTNKSGSTPSASFASNKAWLISTGDKSYSPAAQSTVDYVQRGSCSPLGEASGAEMLELDKRQEQTNYQFCNEILVKTLESNRYTPSRMEISSLQRTPCVLLPANDLSPHVGMHRIDDHLNYKCAAADSTGSSPAAPGDLTFHAAYQTIDEREWVKRRGLDQSSPARVETHMLMPRVKFAEIDPAYQDLQFATVRDPPGPLELSALRSVSVVPSGTSPQLSKTLQQQQHHQQQQQKQQQQQQALTEEA</sequence>
<feature type="compositionally biased region" description="Low complexity" evidence="9">
    <location>
        <begin position="536"/>
        <end position="553"/>
    </location>
</feature>
<dbReference type="GO" id="GO:0007156">
    <property type="term" value="P:homophilic cell adhesion via plasma membrane adhesion molecules"/>
    <property type="evidence" value="ECO:0007669"/>
    <property type="project" value="InterPro"/>
</dbReference>
<evidence type="ECO:0000256" key="4">
    <source>
        <dbReference type="ARBA" id="ARBA00022837"/>
    </source>
</evidence>
<evidence type="ECO:0000313" key="14">
    <source>
        <dbReference type="WBParaSite" id="ECPE_0000387201-mRNA-1"/>
    </source>
</evidence>
<dbReference type="InterPro" id="IPR050174">
    <property type="entry name" value="Protocadherin/Cadherin-CA"/>
</dbReference>
<evidence type="ECO:0000256" key="10">
    <source>
        <dbReference type="SAM" id="Phobius"/>
    </source>
</evidence>
<organism evidence="14">
    <name type="scientific">Echinostoma caproni</name>
    <dbReference type="NCBI Taxonomy" id="27848"/>
    <lineage>
        <taxon>Eukaryota</taxon>
        <taxon>Metazoa</taxon>
        <taxon>Spiralia</taxon>
        <taxon>Lophotrochozoa</taxon>
        <taxon>Platyhelminthes</taxon>
        <taxon>Trematoda</taxon>
        <taxon>Digenea</taxon>
        <taxon>Plagiorchiida</taxon>
        <taxon>Echinostomata</taxon>
        <taxon>Echinostomatoidea</taxon>
        <taxon>Echinostomatidae</taxon>
        <taxon>Echinostoma</taxon>
    </lineage>
</organism>
<feature type="transmembrane region" description="Helical" evidence="10">
    <location>
        <begin position="255"/>
        <end position="280"/>
    </location>
</feature>
<keyword evidence="6 10" id="KW-0472">Membrane</keyword>
<keyword evidence="7" id="KW-0325">Glycoprotein</keyword>
<evidence type="ECO:0000256" key="3">
    <source>
        <dbReference type="ARBA" id="ARBA00022737"/>
    </source>
</evidence>
<evidence type="ECO:0000256" key="7">
    <source>
        <dbReference type="ARBA" id="ARBA00023180"/>
    </source>
</evidence>
<reference evidence="12 13" key="2">
    <citation type="submission" date="2018-11" db="EMBL/GenBank/DDBJ databases">
        <authorList>
            <consortium name="Pathogen Informatics"/>
        </authorList>
    </citation>
    <scope>NUCLEOTIDE SEQUENCE [LARGE SCALE GENOMIC DNA]</scope>
    <source>
        <strain evidence="12 13">Egypt</strain>
    </source>
</reference>
<feature type="domain" description="Cadherin" evidence="11">
    <location>
        <begin position="61"/>
        <end position="173"/>
    </location>
</feature>
<name>A0A183AA82_9TREM</name>
<dbReference type="WBParaSite" id="ECPE_0000387201-mRNA-1">
    <property type="protein sequence ID" value="ECPE_0000387201-mRNA-1"/>
    <property type="gene ID" value="ECPE_0000387201"/>
</dbReference>
<dbReference type="PROSITE" id="PS00232">
    <property type="entry name" value="CADHERIN_1"/>
    <property type="match status" value="1"/>
</dbReference>
<dbReference type="SMART" id="SM00112">
    <property type="entry name" value="CA"/>
    <property type="match status" value="1"/>
</dbReference>
<dbReference type="CDD" id="cd11304">
    <property type="entry name" value="Cadherin_repeat"/>
    <property type="match status" value="2"/>
</dbReference>
<dbReference type="InterPro" id="IPR002126">
    <property type="entry name" value="Cadherin-like_dom"/>
</dbReference>
<evidence type="ECO:0000256" key="9">
    <source>
        <dbReference type="SAM" id="MobiDB-lite"/>
    </source>
</evidence>
<feature type="region of interest" description="Disordered" evidence="9">
    <location>
        <begin position="523"/>
        <end position="559"/>
    </location>
</feature>
<evidence type="ECO:0000259" key="11">
    <source>
        <dbReference type="PROSITE" id="PS50268"/>
    </source>
</evidence>
<evidence type="ECO:0000256" key="8">
    <source>
        <dbReference type="PROSITE-ProRule" id="PRU00043"/>
    </source>
</evidence>
<feature type="compositionally biased region" description="Polar residues" evidence="9">
    <location>
        <begin position="523"/>
        <end position="535"/>
    </location>
</feature>